<feature type="signal peptide" evidence="2">
    <location>
        <begin position="1"/>
        <end position="22"/>
    </location>
</feature>
<sequence>MSPKRIVVAAALSLLTACSPTADPSESVSESAQPTTVSPSASASPASSASASTSDYDWGAMPPRGFDTAPALTGSLPAQVGEWAGEPRVSDFGTVIDYKSGTKSVEADWWEQGQSTYKQAVEEMTDAAYVGENTCGTVDELFSVCIRVLANGAYKAQTLDLTVDELATLTDELIAAAVSG</sequence>
<dbReference type="KEGG" id="tfl:RPIT_00165"/>
<evidence type="ECO:0000313" key="4">
    <source>
        <dbReference type="Proteomes" id="UP000188324"/>
    </source>
</evidence>
<gene>
    <name evidence="3" type="ORF">RPIT_00165</name>
</gene>
<feature type="region of interest" description="Disordered" evidence="1">
    <location>
        <begin position="19"/>
        <end position="62"/>
    </location>
</feature>
<proteinExistence type="predicted"/>
<dbReference type="STRING" id="1610493.RPIT_00165"/>
<feature type="compositionally biased region" description="Polar residues" evidence="1">
    <location>
        <begin position="19"/>
        <end position="30"/>
    </location>
</feature>
<feature type="compositionally biased region" description="Low complexity" evidence="1">
    <location>
        <begin position="31"/>
        <end position="54"/>
    </location>
</feature>
<evidence type="ECO:0000313" key="3">
    <source>
        <dbReference type="EMBL" id="AQP43431.1"/>
    </source>
</evidence>
<keyword evidence="4" id="KW-1185">Reference proteome</keyword>
<evidence type="ECO:0000256" key="1">
    <source>
        <dbReference type="SAM" id="MobiDB-lite"/>
    </source>
</evidence>
<protein>
    <submittedName>
        <fullName evidence="3">Uncharacterized protein</fullName>
    </submittedName>
</protein>
<reference evidence="3 4" key="1">
    <citation type="journal article" date="2016" name="Int. J. Syst. Evol. Microbiol.">
        <title>Tessaracoccus flavus sp. nov., isolated from the drainage system of a lindane-producing factory.</title>
        <authorList>
            <person name="Kumari R."/>
            <person name="Singh P."/>
            <person name="Schumann P."/>
            <person name="Lal R."/>
        </authorList>
    </citation>
    <scope>NUCLEOTIDE SEQUENCE [LARGE SCALE GENOMIC DNA]</scope>
    <source>
        <strain evidence="3 4">RP1T</strain>
    </source>
</reference>
<accession>A0A1Q2CBF0</accession>
<keyword evidence="2" id="KW-0732">Signal</keyword>
<dbReference type="RefSeq" id="WP_077339341.1">
    <property type="nucleotide sequence ID" value="NZ_CP019605.1"/>
</dbReference>
<dbReference type="Proteomes" id="UP000188324">
    <property type="component" value="Chromosome"/>
</dbReference>
<feature type="chain" id="PRO_5044005611" evidence="2">
    <location>
        <begin position="23"/>
        <end position="180"/>
    </location>
</feature>
<dbReference type="AlphaFoldDB" id="A0A1Q2CBF0"/>
<dbReference type="EMBL" id="CP019605">
    <property type="protein sequence ID" value="AQP43431.1"/>
    <property type="molecule type" value="Genomic_DNA"/>
</dbReference>
<evidence type="ECO:0000256" key="2">
    <source>
        <dbReference type="SAM" id="SignalP"/>
    </source>
</evidence>
<name>A0A1Q2CBF0_9ACTN</name>
<dbReference type="PROSITE" id="PS51257">
    <property type="entry name" value="PROKAR_LIPOPROTEIN"/>
    <property type="match status" value="1"/>
</dbReference>
<organism evidence="3 4">
    <name type="scientific">Tessaracoccus flavus</name>
    <dbReference type="NCBI Taxonomy" id="1610493"/>
    <lineage>
        <taxon>Bacteria</taxon>
        <taxon>Bacillati</taxon>
        <taxon>Actinomycetota</taxon>
        <taxon>Actinomycetes</taxon>
        <taxon>Propionibacteriales</taxon>
        <taxon>Propionibacteriaceae</taxon>
        <taxon>Tessaracoccus</taxon>
    </lineage>
</organism>